<evidence type="ECO:0000313" key="2">
    <source>
        <dbReference type="EMBL" id="KAG5651024.1"/>
    </source>
</evidence>
<keyword evidence="3" id="KW-1185">Reference proteome</keyword>
<sequence>MSIAPEEPILLKTQYWSDYDVGKGDQFPSLPSSPPASPLEELPFEEEKDGVVNVDKAIERSPFKPSQPAGTRAALPDLRLALSQAAFSSAADPLNALIFNVVGTVVEVGLGMIPGPAGPFAGAIFALFWGQLTSNGSQQDSFTRFHDQVLDLVRRQINLNNVQEQIRQGRERLEGIQNQAHFFRSTYIAWANNPDAGNAEFLRTQFQILFSALIDVLPVYWNNGNHRFLIHMGSVVMLMTFALLRDGISEGWQWGFTHDSIDILIQQLRFNRNAVVLACRQIQGLDFASAASFLYMDPTFEFLGRGQREVRFARGPLANTWLSADAVHVVDGRSLMNVRQSGVQIHSPVHYGGLSHQSAILVHDLPTNPLPDVVGVLGFDRDGMFDIRILRLLSNRNGQVSINGVLFRFRDLEIDEEDWGFYVIRSIVTVSQRIVFQIKRVGDGGDRPTLLGDVVITPS</sequence>
<dbReference type="Pfam" id="PF03945">
    <property type="entry name" value="Endotoxin_N"/>
    <property type="match status" value="1"/>
</dbReference>
<dbReference type="SUPFAM" id="SSF56849">
    <property type="entry name" value="delta-Endotoxin (insectocide), N-terminal domain"/>
    <property type="match status" value="1"/>
</dbReference>
<evidence type="ECO:0000259" key="1">
    <source>
        <dbReference type="Pfam" id="PF03945"/>
    </source>
</evidence>
<proteinExistence type="predicted"/>
<dbReference type="GO" id="GO:0001907">
    <property type="term" value="P:symbiont-mediated killing of host cell"/>
    <property type="evidence" value="ECO:0007669"/>
    <property type="project" value="InterPro"/>
</dbReference>
<dbReference type="GO" id="GO:0090729">
    <property type="term" value="F:toxin activity"/>
    <property type="evidence" value="ECO:0007669"/>
    <property type="project" value="InterPro"/>
</dbReference>
<dbReference type="EMBL" id="JABCKI010000314">
    <property type="protein sequence ID" value="KAG5651024.1"/>
    <property type="molecule type" value="Genomic_DNA"/>
</dbReference>
<dbReference type="Gene3D" id="1.20.190.10">
    <property type="entry name" value="Pesticidal crystal protein, N-terminal domain"/>
    <property type="match status" value="1"/>
</dbReference>
<name>A0A9P7GI45_9AGAR</name>
<dbReference type="AlphaFoldDB" id="A0A9P7GI45"/>
<dbReference type="InterPro" id="IPR036716">
    <property type="entry name" value="Pest_crys_N_sf"/>
</dbReference>
<organism evidence="2 3">
    <name type="scientific">Sphagnurus paluster</name>
    <dbReference type="NCBI Taxonomy" id="117069"/>
    <lineage>
        <taxon>Eukaryota</taxon>
        <taxon>Fungi</taxon>
        <taxon>Dikarya</taxon>
        <taxon>Basidiomycota</taxon>
        <taxon>Agaricomycotina</taxon>
        <taxon>Agaricomycetes</taxon>
        <taxon>Agaricomycetidae</taxon>
        <taxon>Agaricales</taxon>
        <taxon>Tricholomatineae</taxon>
        <taxon>Lyophyllaceae</taxon>
        <taxon>Sphagnurus</taxon>
    </lineage>
</organism>
<feature type="domain" description="Pesticidal crystal protein" evidence="1">
    <location>
        <begin position="106"/>
        <end position="275"/>
    </location>
</feature>
<protein>
    <recommendedName>
        <fullName evidence="1">Pesticidal crystal protein domain-containing protein</fullName>
    </recommendedName>
</protein>
<comment type="caution">
    <text evidence="2">The sequence shown here is derived from an EMBL/GenBank/DDBJ whole genome shotgun (WGS) entry which is preliminary data.</text>
</comment>
<reference evidence="2" key="1">
    <citation type="submission" date="2021-02" db="EMBL/GenBank/DDBJ databases">
        <authorList>
            <person name="Nieuwenhuis M."/>
            <person name="Van De Peppel L.J.J."/>
        </authorList>
    </citation>
    <scope>NUCLEOTIDE SEQUENCE</scope>
    <source>
        <strain evidence="2">D49</strain>
    </source>
</reference>
<dbReference type="OrthoDB" id="3030430at2759"/>
<accession>A0A9P7GI45</accession>
<evidence type="ECO:0000313" key="3">
    <source>
        <dbReference type="Proteomes" id="UP000717328"/>
    </source>
</evidence>
<dbReference type="InterPro" id="IPR005639">
    <property type="entry name" value="Pest_crys_dom_I"/>
</dbReference>
<reference evidence="2" key="2">
    <citation type="submission" date="2021-10" db="EMBL/GenBank/DDBJ databases">
        <title>Phylogenomics reveals ancestral predisposition of the termite-cultivated fungus Termitomyces towards a domesticated lifestyle.</title>
        <authorList>
            <person name="Auxier B."/>
            <person name="Grum-Grzhimaylo A."/>
            <person name="Cardenas M.E."/>
            <person name="Lodge J.D."/>
            <person name="Laessoe T."/>
            <person name="Pedersen O."/>
            <person name="Smith M.E."/>
            <person name="Kuyper T.W."/>
            <person name="Franco-Molano E.A."/>
            <person name="Baroni T.J."/>
            <person name="Aanen D.K."/>
        </authorList>
    </citation>
    <scope>NUCLEOTIDE SEQUENCE</scope>
    <source>
        <strain evidence="2">D49</strain>
    </source>
</reference>
<dbReference type="Proteomes" id="UP000717328">
    <property type="component" value="Unassembled WGS sequence"/>
</dbReference>
<gene>
    <name evidence="2" type="ORF">H0H81_010170</name>
</gene>